<dbReference type="Proteomes" id="UP001597046">
    <property type="component" value="Unassembled WGS sequence"/>
</dbReference>
<name>A0ABW3N0Z2_9MICO</name>
<evidence type="ECO:0000259" key="5">
    <source>
        <dbReference type="PROSITE" id="PS50921"/>
    </source>
</evidence>
<keyword evidence="4" id="KW-0804">Transcription</keyword>
<dbReference type="InterPro" id="IPR003018">
    <property type="entry name" value="GAF"/>
</dbReference>
<dbReference type="PROSITE" id="PS50921">
    <property type="entry name" value="ANTAR"/>
    <property type="match status" value="1"/>
</dbReference>
<dbReference type="Gene3D" id="3.30.450.40">
    <property type="match status" value="1"/>
</dbReference>
<dbReference type="SMART" id="SM01012">
    <property type="entry name" value="ANTAR"/>
    <property type="match status" value="1"/>
</dbReference>
<proteinExistence type="predicted"/>
<dbReference type="InterPro" id="IPR036388">
    <property type="entry name" value="WH-like_DNA-bd_sf"/>
</dbReference>
<evidence type="ECO:0000313" key="7">
    <source>
        <dbReference type="Proteomes" id="UP001597046"/>
    </source>
</evidence>
<comment type="caution">
    <text evidence="6">The sequence shown here is derived from an EMBL/GenBank/DDBJ whole genome shotgun (WGS) entry which is preliminary data.</text>
</comment>
<feature type="domain" description="ANTAR" evidence="5">
    <location>
        <begin position="206"/>
        <end position="267"/>
    </location>
</feature>
<evidence type="ECO:0000256" key="2">
    <source>
        <dbReference type="ARBA" id="ARBA00022777"/>
    </source>
</evidence>
<dbReference type="PIRSF" id="PIRSF036625">
    <property type="entry name" value="GAF_ANTAR"/>
    <property type="match status" value="1"/>
</dbReference>
<evidence type="ECO:0000256" key="3">
    <source>
        <dbReference type="ARBA" id="ARBA00023015"/>
    </source>
</evidence>
<dbReference type="EMBL" id="JBHTKH010000012">
    <property type="protein sequence ID" value="MFD1055837.1"/>
    <property type="molecule type" value="Genomic_DNA"/>
</dbReference>
<dbReference type="SUPFAM" id="SSF55781">
    <property type="entry name" value="GAF domain-like"/>
    <property type="match status" value="1"/>
</dbReference>
<dbReference type="SUPFAM" id="SSF52172">
    <property type="entry name" value="CheY-like"/>
    <property type="match status" value="1"/>
</dbReference>
<keyword evidence="7" id="KW-1185">Reference proteome</keyword>
<evidence type="ECO:0000256" key="1">
    <source>
        <dbReference type="ARBA" id="ARBA00022679"/>
    </source>
</evidence>
<dbReference type="InterPro" id="IPR005561">
    <property type="entry name" value="ANTAR"/>
</dbReference>
<organism evidence="6 7">
    <name type="scientific">Terrabacter terrigena</name>
    <dbReference type="NCBI Taxonomy" id="574718"/>
    <lineage>
        <taxon>Bacteria</taxon>
        <taxon>Bacillati</taxon>
        <taxon>Actinomycetota</taxon>
        <taxon>Actinomycetes</taxon>
        <taxon>Micrococcales</taxon>
        <taxon>Intrasporangiaceae</taxon>
        <taxon>Terrabacter</taxon>
    </lineage>
</organism>
<evidence type="ECO:0000313" key="6">
    <source>
        <dbReference type="EMBL" id="MFD1055837.1"/>
    </source>
</evidence>
<keyword evidence="1" id="KW-0808">Transferase</keyword>
<dbReference type="InterPro" id="IPR012074">
    <property type="entry name" value="GAF_ANTAR"/>
</dbReference>
<dbReference type="InterPro" id="IPR011006">
    <property type="entry name" value="CheY-like_superfamily"/>
</dbReference>
<evidence type="ECO:0000256" key="4">
    <source>
        <dbReference type="ARBA" id="ARBA00023163"/>
    </source>
</evidence>
<gene>
    <name evidence="6" type="ORF">ACFQ2V_16095</name>
</gene>
<dbReference type="InterPro" id="IPR029016">
    <property type="entry name" value="GAF-like_dom_sf"/>
</dbReference>
<sequence length="274" mass="29727">MHQQTLVSLERRGAFVVTASALWCPIMVPEDFETGRGQPSTADTGTAVDDDQLAKQLSDFARRAQSEDDRGLMLDEVVRAALQLIPGVDEASISVTIGRRDVTSEHPSGELPAKVDAVQTETGQGPCIDAAYEHETVRVPDMASEERWPKFAARAAALGAASMLSIQLWVENDNLGALNLYSYTADSFTDESEHVGLLFASHAAVAFAGADKVHHLNIALARRDLIGQAKGILMERFKITGAQAFSILVRISQDSNRKLFDVAEELAQTGHLKQ</sequence>
<dbReference type="Pfam" id="PF13185">
    <property type="entry name" value="GAF_2"/>
    <property type="match status" value="1"/>
</dbReference>
<keyword evidence="2" id="KW-0418">Kinase</keyword>
<keyword evidence="3" id="KW-0805">Transcription regulation</keyword>
<reference evidence="7" key="1">
    <citation type="journal article" date="2019" name="Int. J. Syst. Evol. Microbiol.">
        <title>The Global Catalogue of Microorganisms (GCM) 10K type strain sequencing project: providing services to taxonomists for standard genome sequencing and annotation.</title>
        <authorList>
            <consortium name="The Broad Institute Genomics Platform"/>
            <consortium name="The Broad Institute Genome Sequencing Center for Infectious Disease"/>
            <person name="Wu L."/>
            <person name="Ma J."/>
        </authorList>
    </citation>
    <scope>NUCLEOTIDE SEQUENCE [LARGE SCALE GENOMIC DNA]</scope>
    <source>
        <strain evidence="7">CCUG 57508</strain>
    </source>
</reference>
<dbReference type="Pfam" id="PF03861">
    <property type="entry name" value="ANTAR"/>
    <property type="match status" value="1"/>
</dbReference>
<dbReference type="Gene3D" id="1.10.10.10">
    <property type="entry name" value="Winged helix-like DNA-binding domain superfamily/Winged helix DNA-binding domain"/>
    <property type="match status" value="1"/>
</dbReference>
<dbReference type="RefSeq" id="WP_386053871.1">
    <property type="nucleotide sequence ID" value="NZ_JBHTKH010000012.1"/>
</dbReference>
<accession>A0ABW3N0Z2</accession>
<protein>
    <submittedName>
        <fullName evidence="6">GAF and ANTAR domain-containing protein</fullName>
    </submittedName>
</protein>